<sequence length="320" mass="36136">MRAILTHCAGLDVHQKNIVVSVLIGKEEEEPQVETRSFPSMTRNLYEMLQWLEDKGVTHIAMESTGVYWKPVYNILEGFFDITVANAQRIKNVPGRKTDVSDAEWIATLLRHGLIEKSFVPPADIRELRDLTRLRKKWVGTLTAEKNRIQDVLEASNIKLATVISDIFGVSGRAILSRLVEQGYLDKRDIESCVVGQVKKKVASLSESIFDTLDAHQIFMIRQSWNHIVFLEESLQQLEKEIEKRLEPYQQEVEVITSMPGIKTATAACVIAEMGVDMNVFPSEHHLSSWAGVSPGNHESAGKKKHADDKREPAYKDCAL</sequence>
<dbReference type="Pfam" id="PF01548">
    <property type="entry name" value="DEDD_Tnp_IS110"/>
    <property type="match status" value="1"/>
</dbReference>
<name>A0A511VCY5_9BACL</name>
<dbReference type="GO" id="GO:0003677">
    <property type="term" value="F:DNA binding"/>
    <property type="evidence" value="ECO:0007669"/>
    <property type="project" value="InterPro"/>
</dbReference>
<dbReference type="InterPro" id="IPR003346">
    <property type="entry name" value="Transposase_20"/>
</dbReference>
<dbReference type="PANTHER" id="PTHR33055">
    <property type="entry name" value="TRANSPOSASE FOR INSERTION SEQUENCE ELEMENT IS1111A"/>
    <property type="match status" value="1"/>
</dbReference>
<protein>
    <submittedName>
        <fullName evidence="4">IS110 family transposase</fullName>
    </submittedName>
</protein>
<reference evidence="4 5" key="1">
    <citation type="submission" date="2019-07" db="EMBL/GenBank/DDBJ databases">
        <title>Whole genome shotgun sequence of Aneurinibacillus danicus NBRC 102444.</title>
        <authorList>
            <person name="Hosoyama A."/>
            <person name="Uohara A."/>
            <person name="Ohji S."/>
            <person name="Ichikawa N."/>
        </authorList>
    </citation>
    <scope>NUCLEOTIDE SEQUENCE [LARGE SCALE GENOMIC DNA]</scope>
    <source>
        <strain evidence="4 5">NBRC 102444</strain>
    </source>
</reference>
<dbReference type="Proteomes" id="UP000321157">
    <property type="component" value="Unassembled WGS sequence"/>
</dbReference>
<evidence type="ECO:0000259" key="2">
    <source>
        <dbReference type="Pfam" id="PF01548"/>
    </source>
</evidence>
<keyword evidence="5" id="KW-1185">Reference proteome</keyword>
<organism evidence="4 5">
    <name type="scientific">Aneurinibacillus danicus</name>
    <dbReference type="NCBI Taxonomy" id="267746"/>
    <lineage>
        <taxon>Bacteria</taxon>
        <taxon>Bacillati</taxon>
        <taxon>Bacillota</taxon>
        <taxon>Bacilli</taxon>
        <taxon>Bacillales</taxon>
        <taxon>Paenibacillaceae</taxon>
        <taxon>Aneurinibacillus group</taxon>
        <taxon>Aneurinibacillus</taxon>
    </lineage>
</organism>
<dbReference type="AlphaFoldDB" id="A0A511VCY5"/>
<comment type="caution">
    <text evidence="4">The sequence shown here is derived from an EMBL/GenBank/DDBJ whole genome shotgun (WGS) entry which is preliminary data.</text>
</comment>
<dbReference type="InterPro" id="IPR002525">
    <property type="entry name" value="Transp_IS110-like_N"/>
</dbReference>
<feature type="region of interest" description="Disordered" evidence="1">
    <location>
        <begin position="291"/>
        <end position="320"/>
    </location>
</feature>
<dbReference type="GO" id="GO:0006313">
    <property type="term" value="P:DNA transposition"/>
    <property type="evidence" value="ECO:0007669"/>
    <property type="project" value="InterPro"/>
</dbReference>
<dbReference type="Pfam" id="PF02371">
    <property type="entry name" value="Transposase_20"/>
    <property type="match status" value="1"/>
</dbReference>
<dbReference type="PANTHER" id="PTHR33055:SF15">
    <property type="entry name" value="TRANSPOSASE-RELATED"/>
    <property type="match status" value="1"/>
</dbReference>
<accession>A0A511VCY5</accession>
<dbReference type="InterPro" id="IPR047650">
    <property type="entry name" value="Transpos_IS110"/>
</dbReference>
<dbReference type="NCBIfam" id="NF033542">
    <property type="entry name" value="transpos_IS110"/>
    <property type="match status" value="1"/>
</dbReference>
<evidence type="ECO:0000313" key="4">
    <source>
        <dbReference type="EMBL" id="GEN36725.1"/>
    </source>
</evidence>
<feature type="compositionally biased region" description="Basic and acidic residues" evidence="1">
    <location>
        <begin position="300"/>
        <end position="320"/>
    </location>
</feature>
<evidence type="ECO:0000259" key="3">
    <source>
        <dbReference type="Pfam" id="PF02371"/>
    </source>
</evidence>
<dbReference type="GO" id="GO:0004803">
    <property type="term" value="F:transposase activity"/>
    <property type="evidence" value="ECO:0007669"/>
    <property type="project" value="InterPro"/>
</dbReference>
<evidence type="ECO:0000313" key="5">
    <source>
        <dbReference type="Proteomes" id="UP000321157"/>
    </source>
</evidence>
<gene>
    <name evidence="4" type="ORF">ADA01nite_41850</name>
</gene>
<proteinExistence type="predicted"/>
<evidence type="ECO:0000256" key="1">
    <source>
        <dbReference type="SAM" id="MobiDB-lite"/>
    </source>
</evidence>
<feature type="domain" description="Transposase IS116/IS110/IS902 C-terminal" evidence="3">
    <location>
        <begin position="254"/>
        <end position="306"/>
    </location>
</feature>
<dbReference type="EMBL" id="BJXX01000221">
    <property type="protein sequence ID" value="GEN36725.1"/>
    <property type="molecule type" value="Genomic_DNA"/>
</dbReference>
<feature type="domain" description="Transposase IS110-like N-terminal" evidence="2">
    <location>
        <begin position="9"/>
        <end position="155"/>
    </location>
</feature>